<dbReference type="GO" id="GO:0005886">
    <property type="term" value="C:plasma membrane"/>
    <property type="evidence" value="ECO:0007669"/>
    <property type="project" value="UniProtKB-SubCell"/>
</dbReference>
<feature type="transmembrane region" description="Helical" evidence="8">
    <location>
        <begin position="57"/>
        <end position="75"/>
    </location>
</feature>
<evidence type="ECO:0000256" key="6">
    <source>
        <dbReference type="ARBA" id="ARBA00023136"/>
    </source>
</evidence>
<dbReference type="InterPro" id="IPR000917">
    <property type="entry name" value="Sulfatase_N"/>
</dbReference>
<feature type="transmembrane region" description="Helical" evidence="8">
    <location>
        <begin position="139"/>
        <end position="156"/>
    </location>
</feature>
<dbReference type="GO" id="GO:0009244">
    <property type="term" value="P:lipopolysaccharide core region biosynthetic process"/>
    <property type="evidence" value="ECO:0007669"/>
    <property type="project" value="TreeGrafter"/>
</dbReference>
<sequence length="489" mass="56525">MQQCIKYGLPLLVAVGLIIGLGFWEFLFKFSDFLIFLIIVLFSTCFLILIKCSEWRWAKHIGFILSTLICLYIATGTGFLQGRMSIGIIASIYQTNHNEALEFLSVVQYKYIVYALVVLGLSAYFFYKMPRLYNLRFPRYIAIVLIVLNVFNLFFVQTARAIIKYKKEEAILYAGQEIKPDWKINKVNYPYDNQIIIIGESVQRNYLSLYGYPEKTTPFLDRMPVTVVDDYISTSANTATSLPRTLAYMDQDRHIQSAMNVVTLANQAGYNTIWISNQGFVGKNDTNISQIAIHAKHQFFLKSGNYMSEDIDDDHMLTILSNQLKKYKGQKNIIFIHMMGSHPDACERLFNSPRLYPKKTEAMNCYLSSINKLDHFIEKAYKQLEKTKRSFNITYFSDHGMTVSDSGIYVDNDHKANYQVPFFILSSDAHTKKYIDKRISAFQYLDIYAGLIGVETPLLKPESQLENLENNTDVTVFDWENYVPYLNLK</sequence>
<feature type="domain" description="Sulfatase N-terminal" evidence="9">
    <location>
        <begin position="193"/>
        <end position="445"/>
    </location>
</feature>
<comment type="subcellular location">
    <subcellularLocation>
        <location evidence="1">Cell membrane</location>
        <topology evidence="1">Multi-pass membrane protein</topology>
    </subcellularLocation>
</comment>
<comment type="similarity">
    <text evidence="7">Belongs to the phosphoethanolamine transferase family.</text>
</comment>
<evidence type="ECO:0000256" key="8">
    <source>
        <dbReference type="SAM" id="Phobius"/>
    </source>
</evidence>
<dbReference type="Pfam" id="PF00884">
    <property type="entry name" value="Sulfatase"/>
    <property type="match status" value="1"/>
</dbReference>
<protein>
    <submittedName>
        <fullName evidence="10">Phosphoethanolamine transferase</fullName>
    </submittedName>
</protein>
<dbReference type="InterPro" id="IPR058130">
    <property type="entry name" value="PEA_transf_C"/>
</dbReference>
<evidence type="ECO:0000256" key="2">
    <source>
        <dbReference type="ARBA" id="ARBA00022475"/>
    </source>
</evidence>
<dbReference type="RefSeq" id="WP_308981804.1">
    <property type="nucleotide sequence ID" value="NZ_JAVIDL010000027.1"/>
</dbReference>
<keyword evidence="4 8" id="KW-0812">Transmembrane</keyword>
<proteinExistence type="inferred from homology"/>
<keyword evidence="2" id="KW-1003">Cell membrane</keyword>
<keyword evidence="5 8" id="KW-1133">Transmembrane helix</keyword>
<dbReference type="PANTHER" id="PTHR30443:SF4">
    <property type="entry name" value="PHOSPHOETHANOLAMINE TRANSFERASE OPGE-RELATED"/>
    <property type="match status" value="1"/>
</dbReference>
<keyword evidence="3 10" id="KW-0808">Transferase</keyword>
<evidence type="ECO:0000313" key="11">
    <source>
        <dbReference type="Proteomes" id="UP001243844"/>
    </source>
</evidence>
<feature type="transmembrane region" description="Helical" evidence="8">
    <location>
        <begin position="33"/>
        <end position="50"/>
    </location>
</feature>
<dbReference type="AlphaFoldDB" id="A0AAW8JBT0"/>
<evidence type="ECO:0000259" key="9">
    <source>
        <dbReference type="Pfam" id="PF00884"/>
    </source>
</evidence>
<evidence type="ECO:0000256" key="1">
    <source>
        <dbReference type="ARBA" id="ARBA00004651"/>
    </source>
</evidence>
<dbReference type="CDD" id="cd16017">
    <property type="entry name" value="LptA"/>
    <property type="match status" value="1"/>
</dbReference>
<feature type="transmembrane region" description="Helical" evidence="8">
    <location>
        <begin position="111"/>
        <end position="127"/>
    </location>
</feature>
<dbReference type="EMBL" id="JAVIDL010000027">
    <property type="protein sequence ID" value="MDQ8936581.1"/>
    <property type="molecule type" value="Genomic_DNA"/>
</dbReference>
<reference evidence="10" key="1">
    <citation type="submission" date="2023-08" db="EMBL/GenBank/DDBJ databases">
        <title>Emergence of clinically-relevant ST2 carbapenem-resistant Acinetobacter baumannii strains in hospital sewages in Zhejiang, East of China.</title>
        <authorList>
            <person name="Kaichao C."/>
            <person name="Zhang R."/>
        </authorList>
    </citation>
    <scope>NUCLEOTIDE SEQUENCE</scope>
    <source>
        <strain evidence="10">M-RB-37</strain>
    </source>
</reference>
<evidence type="ECO:0000256" key="4">
    <source>
        <dbReference type="ARBA" id="ARBA00022692"/>
    </source>
</evidence>
<comment type="caution">
    <text evidence="10">The sequence shown here is derived from an EMBL/GenBank/DDBJ whole genome shotgun (WGS) entry which is preliminary data.</text>
</comment>
<evidence type="ECO:0000256" key="3">
    <source>
        <dbReference type="ARBA" id="ARBA00022679"/>
    </source>
</evidence>
<dbReference type="SUPFAM" id="SSF53649">
    <property type="entry name" value="Alkaline phosphatase-like"/>
    <property type="match status" value="1"/>
</dbReference>
<name>A0AAW8JBT0_9GAMM</name>
<feature type="transmembrane region" description="Helical" evidence="8">
    <location>
        <begin position="7"/>
        <end position="27"/>
    </location>
</feature>
<dbReference type="PANTHER" id="PTHR30443">
    <property type="entry name" value="INNER MEMBRANE PROTEIN"/>
    <property type="match status" value="1"/>
</dbReference>
<dbReference type="Proteomes" id="UP001243844">
    <property type="component" value="Unassembled WGS sequence"/>
</dbReference>
<dbReference type="InterPro" id="IPR040423">
    <property type="entry name" value="PEA_transferase"/>
</dbReference>
<evidence type="ECO:0000256" key="7">
    <source>
        <dbReference type="ARBA" id="ARBA00038481"/>
    </source>
</evidence>
<gene>
    <name evidence="10" type="ORF">RFH47_12725</name>
</gene>
<organism evidence="10 11">
    <name type="scientific">Acinetobacter rudis</name>
    <dbReference type="NCBI Taxonomy" id="632955"/>
    <lineage>
        <taxon>Bacteria</taxon>
        <taxon>Pseudomonadati</taxon>
        <taxon>Pseudomonadota</taxon>
        <taxon>Gammaproteobacteria</taxon>
        <taxon>Moraxellales</taxon>
        <taxon>Moraxellaceae</taxon>
        <taxon>Acinetobacter</taxon>
    </lineage>
</organism>
<accession>A0AAW8JBT0</accession>
<dbReference type="Gene3D" id="3.40.720.10">
    <property type="entry name" value="Alkaline Phosphatase, subunit A"/>
    <property type="match status" value="1"/>
</dbReference>
<evidence type="ECO:0000313" key="10">
    <source>
        <dbReference type="EMBL" id="MDQ8936581.1"/>
    </source>
</evidence>
<dbReference type="GO" id="GO:0016776">
    <property type="term" value="F:phosphotransferase activity, phosphate group as acceptor"/>
    <property type="evidence" value="ECO:0007669"/>
    <property type="project" value="TreeGrafter"/>
</dbReference>
<keyword evidence="6 8" id="KW-0472">Membrane</keyword>
<evidence type="ECO:0000256" key="5">
    <source>
        <dbReference type="ARBA" id="ARBA00022989"/>
    </source>
</evidence>
<dbReference type="InterPro" id="IPR017850">
    <property type="entry name" value="Alkaline_phosphatase_core_sf"/>
</dbReference>